<gene>
    <name evidence="1" type="ORF">PLEPLA_LOCUS20827</name>
</gene>
<feature type="non-terminal residue" evidence="1">
    <location>
        <position position="1"/>
    </location>
</feature>
<dbReference type="AlphaFoldDB" id="A0A9N7UII0"/>
<comment type="caution">
    <text evidence="1">The sequence shown here is derived from an EMBL/GenBank/DDBJ whole genome shotgun (WGS) entry which is preliminary data.</text>
</comment>
<accession>A0A9N7UII0</accession>
<sequence>GSRSTHVSQTSRTAANLSVARLQRLVSWWSKRSSLEYVWNSFRGIVAQTIARPLSESHRLAAASPRDLMMFSTVGVMNRPHVDAMSPARDFACIVGPGQTPLRAAATSEEEQLLPSRPYSLDDHVISPFLYWKVSPSMSPVGVVVQPWSSPSSSSSKDD</sequence>
<reference evidence="1" key="1">
    <citation type="submission" date="2020-03" db="EMBL/GenBank/DDBJ databases">
        <authorList>
            <person name="Weist P."/>
        </authorList>
    </citation>
    <scope>NUCLEOTIDE SEQUENCE</scope>
</reference>
<proteinExistence type="predicted"/>
<dbReference type="EMBL" id="CADEAL010001470">
    <property type="protein sequence ID" value="CAB1432743.1"/>
    <property type="molecule type" value="Genomic_DNA"/>
</dbReference>
<evidence type="ECO:0000313" key="1">
    <source>
        <dbReference type="EMBL" id="CAB1432743.1"/>
    </source>
</evidence>
<dbReference type="Proteomes" id="UP001153269">
    <property type="component" value="Unassembled WGS sequence"/>
</dbReference>
<keyword evidence="2" id="KW-1185">Reference proteome</keyword>
<evidence type="ECO:0000313" key="2">
    <source>
        <dbReference type="Proteomes" id="UP001153269"/>
    </source>
</evidence>
<protein>
    <submittedName>
        <fullName evidence="1">Uncharacterized protein</fullName>
    </submittedName>
</protein>
<name>A0A9N7UII0_PLEPL</name>
<organism evidence="1 2">
    <name type="scientific">Pleuronectes platessa</name>
    <name type="common">European plaice</name>
    <dbReference type="NCBI Taxonomy" id="8262"/>
    <lineage>
        <taxon>Eukaryota</taxon>
        <taxon>Metazoa</taxon>
        <taxon>Chordata</taxon>
        <taxon>Craniata</taxon>
        <taxon>Vertebrata</taxon>
        <taxon>Euteleostomi</taxon>
        <taxon>Actinopterygii</taxon>
        <taxon>Neopterygii</taxon>
        <taxon>Teleostei</taxon>
        <taxon>Neoteleostei</taxon>
        <taxon>Acanthomorphata</taxon>
        <taxon>Carangaria</taxon>
        <taxon>Pleuronectiformes</taxon>
        <taxon>Pleuronectoidei</taxon>
        <taxon>Pleuronectidae</taxon>
        <taxon>Pleuronectes</taxon>
    </lineage>
</organism>